<accession>A0A7J5DD39</accession>
<organism evidence="2 3">
    <name type="scientific">Streptomyces triticiradicis</name>
    <dbReference type="NCBI Taxonomy" id="2651189"/>
    <lineage>
        <taxon>Bacteria</taxon>
        <taxon>Bacillati</taxon>
        <taxon>Actinomycetota</taxon>
        <taxon>Actinomycetes</taxon>
        <taxon>Kitasatosporales</taxon>
        <taxon>Streptomycetaceae</taxon>
        <taxon>Streptomyces</taxon>
    </lineage>
</organism>
<proteinExistence type="predicted"/>
<evidence type="ECO:0000313" key="2">
    <source>
        <dbReference type="EMBL" id="KAB1986757.1"/>
    </source>
</evidence>
<evidence type="ECO:0000313" key="3">
    <source>
        <dbReference type="Proteomes" id="UP000442990"/>
    </source>
</evidence>
<dbReference type="EMBL" id="WBKG01000017">
    <property type="protein sequence ID" value="KAB1986757.1"/>
    <property type="molecule type" value="Genomic_DNA"/>
</dbReference>
<dbReference type="AlphaFoldDB" id="A0A7J5DD39"/>
<keyword evidence="3" id="KW-1185">Reference proteome</keyword>
<comment type="caution">
    <text evidence="2">The sequence shown here is derived from an EMBL/GenBank/DDBJ whole genome shotgun (WGS) entry which is preliminary data.</text>
</comment>
<sequence>MALICPRVASSDFHARSVGPAGGPRASRVGAGSLPQPVRPRSRAGPVGGFGGNRPPTGPGAALAFPPRGPLPARSLPTARSP</sequence>
<protein>
    <submittedName>
        <fullName evidence="2">Uncharacterized protein</fullName>
    </submittedName>
</protein>
<gene>
    <name evidence="2" type="ORF">F8144_20775</name>
</gene>
<evidence type="ECO:0000256" key="1">
    <source>
        <dbReference type="SAM" id="MobiDB-lite"/>
    </source>
</evidence>
<feature type="region of interest" description="Disordered" evidence="1">
    <location>
        <begin position="1"/>
        <end position="82"/>
    </location>
</feature>
<name>A0A7J5DD39_9ACTN</name>
<dbReference type="Proteomes" id="UP000442990">
    <property type="component" value="Unassembled WGS sequence"/>
</dbReference>
<reference evidence="2 3" key="1">
    <citation type="submission" date="2019-09" db="EMBL/GenBank/DDBJ databases">
        <title>Isolation and identification of active actinomycetes.</title>
        <authorList>
            <person name="Yu Z."/>
            <person name="Han C."/>
            <person name="Yu B."/>
        </authorList>
    </citation>
    <scope>NUCLEOTIDE SEQUENCE [LARGE SCALE GENOMIC DNA]</scope>
    <source>
        <strain evidence="2 3">NEAU-H2</strain>
    </source>
</reference>